<feature type="region of interest" description="Disordered" evidence="1">
    <location>
        <begin position="68"/>
        <end position="221"/>
    </location>
</feature>
<evidence type="ECO:0000313" key="3">
    <source>
        <dbReference type="RefSeq" id="XP_012944161.1"/>
    </source>
</evidence>
<gene>
    <name evidence="3 4" type="primary">LOC106013319</name>
</gene>
<dbReference type="RefSeq" id="XP_012944166.1">
    <property type="nucleotide sequence ID" value="XM_013088712.2"/>
</dbReference>
<feature type="compositionally biased region" description="Acidic residues" evidence="1">
    <location>
        <begin position="160"/>
        <end position="170"/>
    </location>
</feature>
<evidence type="ECO:0000313" key="4">
    <source>
        <dbReference type="RefSeq" id="XP_012944166.1"/>
    </source>
</evidence>
<proteinExistence type="predicted"/>
<reference evidence="3 4" key="1">
    <citation type="submission" date="2025-05" db="UniProtKB">
        <authorList>
            <consortium name="RefSeq"/>
        </authorList>
    </citation>
    <scope>IDENTIFICATION</scope>
</reference>
<protein>
    <submittedName>
        <fullName evidence="3 4">Uncharacterized protein LOC106013319</fullName>
    </submittedName>
</protein>
<sequence length="221" mass="24637">MEPTQNTTARAELPGPQDAKAILEDVLAKVQGINLDSFRDSSSKKLDISKTMEILDLLGQIEQCTSRVRDSLRERPKVIPSKSRRSLSRRPVSTKYDILDDDGDYDDEDKTVVHDPTPVQGSGTRDGDHRPSIHLNEVPMRDGNGRGSKCVDSGINSYIGDDEDEDETPQDETAQPDSPPKGLSEFIPTFRPSPPEEFSPLKQAEEYSEQDERNDDPARLT</sequence>
<dbReference type="GeneID" id="106013319"/>
<organism evidence="2 3">
    <name type="scientific">Aplysia californica</name>
    <name type="common">California sea hare</name>
    <dbReference type="NCBI Taxonomy" id="6500"/>
    <lineage>
        <taxon>Eukaryota</taxon>
        <taxon>Metazoa</taxon>
        <taxon>Spiralia</taxon>
        <taxon>Lophotrochozoa</taxon>
        <taxon>Mollusca</taxon>
        <taxon>Gastropoda</taxon>
        <taxon>Heterobranchia</taxon>
        <taxon>Euthyneura</taxon>
        <taxon>Tectipleura</taxon>
        <taxon>Aplysiida</taxon>
        <taxon>Aplysioidea</taxon>
        <taxon>Aplysiidae</taxon>
        <taxon>Aplysia</taxon>
    </lineage>
</organism>
<keyword evidence="2" id="KW-1185">Reference proteome</keyword>
<feature type="compositionally biased region" description="Basic and acidic residues" evidence="1">
    <location>
        <begin position="68"/>
        <end position="77"/>
    </location>
</feature>
<feature type="compositionally biased region" description="Acidic residues" evidence="1">
    <location>
        <begin position="99"/>
        <end position="109"/>
    </location>
</feature>
<name>A0ABM1AAU4_APLCA</name>
<dbReference type="RefSeq" id="XP_012944161.1">
    <property type="nucleotide sequence ID" value="XM_013088707.2"/>
</dbReference>
<accession>A0ABM1AAU4</accession>
<dbReference type="Proteomes" id="UP000694888">
    <property type="component" value="Unplaced"/>
</dbReference>
<evidence type="ECO:0000313" key="2">
    <source>
        <dbReference type="Proteomes" id="UP000694888"/>
    </source>
</evidence>
<evidence type="ECO:0000256" key="1">
    <source>
        <dbReference type="SAM" id="MobiDB-lite"/>
    </source>
</evidence>